<dbReference type="GO" id="GO:0003725">
    <property type="term" value="F:double-stranded RNA binding"/>
    <property type="evidence" value="ECO:0007669"/>
    <property type="project" value="TreeGrafter"/>
</dbReference>
<dbReference type="PROSITE" id="PS50137">
    <property type="entry name" value="DS_RBD"/>
    <property type="match status" value="1"/>
</dbReference>
<name>A0AAV5T3U6_9BILA</name>
<dbReference type="GO" id="GO:0070578">
    <property type="term" value="C:RISC-loading complex"/>
    <property type="evidence" value="ECO:0007669"/>
    <property type="project" value="TreeGrafter"/>
</dbReference>
<dbReference type="GO" id="GO:0016442">
    <property type="term" value="C:RISC complex"/>
    <property type="evidence" value="ECO:0007669"/>
    <property type="project" value="TreeGrafter"/>
</dbReference>
<evidence type="ECO:0000259" key="4">
    <source>
        <dbReference type="PROSITE" id="PS50137"/>
    </source>
</evidence>
<sequence>LASILYNAAGMSSPFIDFDDYRRLYPEYCKRDQSDGPAPKPEVTFDKDKTPVMLVQEASCKNSVKYIGEVFFEEKEELDPKTGIAVYICNARLMKFSGTGNGRSKKSAKQKACFELLKCAVEMDRYQDFRIPAKSKEEARKILEQIKPADDDISINKESKEVSVPENWTGKLMDICLQNKLPVPAYEDEEAGPPNNRIYTVYSIVGDSKASGSGKKKKEAKNEASKNLYQLLQSQVDSLRKATNQLEGNSEDMGDDEENEPIEGLLGAAGVDVSRAGTETEPQKALEGILSDTTRFLPNYVIHYRELSQPSTRGRSQSLLTVQYSKAPPQPIVHPDGSVTTPKVDKDAPASFNYVFCGEGMDAGSARDEAARSALVHFLTYKGPRETPTPAPIPLDP</sequence>
<dbReference type="GO" id="GO:0005634">
    <property type="term" value="C:nucleus"/>
    <property type="evidence" value="ECO:0007669"/>
    <property type="project" value="TreeGrafter"/>
</dbReference>
<dbReference type="InterPro" id="IPR014720">
    <property type="entry name" value="dsRBD_dom"/>
</dbReference>
<dbReference type="PANTHER" id="PTHR46205">
    <property type="entry name" value="LOQUACIOUS, ISOFORM B"/>
    <property type="match status" value="1"/>
</dbReference>
<dbReference type="PANTHER" id="PTHR46205:SF3">
    <property type="entry name" value="LOQUACIOUS, ISOFORM B"/>
    <property type="match status" value="1"/>
</dbReference>
<keyword evidence="3" id="KW-0175">Coiled coil</keyword>
<dbReference type="SUPFAM" id="SSF54768">
    <property type="entry name" value="dsRNA-binding domain-like"/>
    <property type="match status" value="2"/>
</dbReference>
<comment type="caution">
    <text evidence="5">The sequence shown here is derived from an EMBL/GenBank/DDBJ whole genome shotgun (WGS) entry which is preliminary data.</text>
</comment>
<keyword evidence="1 2" id="KW-0694">RNA-binding</keyword>
<dbReference type="EMBL" id="BTSX01000003">
    <property type="protein sequence ID" value="GMS89632.1"/>
    <property type="molecule type" value="Genomic_DNA"/>
</dbReference>
<proteinExistence type="predicted"/>
<dbReference type="Pfam" id="PF00035">
    <property type="entry name" value="dsrm"/>
    <property type="match status" value="1"/>
</dbReference>
<dbReference type="GO" id="GO:0070920">
    <property type="term" value="P:regulation of regulatory ncRNA processing"/>
    <property type="evidence" value="ECO:0007669"/>
    <property type="project" value="TreeGrafter"/>
</dbReference>
<dbReference type="InterPro" id="IPR051247">
    <property type="entry name" value="RLC_Component"/>
</dbReference>
<keyword evidence="6" id="KW-1185">Reference proteome</keyword>
<dbReference type="GO" id="GO:0030422">
    <property type="term" value="P:siRNA processing"/>
    <property type="evidence" value="ECO:0007669"/>
    <property type="project" value="TreeGrafter"/>
</dbReference>
<reference evidence="5" key="1">
    <citation type="submission" date="2023-10" db="EMBL/GenBank/DDBJ databases">
        <title>Genome assembly of Pristionchus species.</title>
        <authorList>
            <person name="Yoshida K."/>
            <person name="Sommer R.J."/>
        </authorList>
    </citation>
    <scope>NUCLEOTIDE SEQUENCE</scope>
    <source>
        <strain evidence="5">RS0144</strain>
    </source>
</reference>
<organism evidence="5 6">
    <name type="scientific">Pristionchus entomophagus</name>
    <dbReference type="NCBI Taxonomy" id="358040"/>
    <lineage>
        <taxon>Eukaryota</taxon>
        <taxon>Metazoa</taxon>
        <taxon>Ecdysozoa</taxon>
        <taxon>Nematoda</taxon>
        <taxon>Chromadorea</taxon>
        <taxon>Rhabditida</taxon>
        <taxon>Rhabditina</taxon>
        <taxon>Diplogasteromorpha</taxon>
        <taxon>Diplogasteroidea</taxon>
        <taxon>Neodiplogasteridae</taxon>
        <taxon>Pristionchus</taxon>
    </lineage>
</organism>
<evidence type="ECO:0000313" key="6">
    <source>
        <dbReference type="Proteomes" id="UP001432027"/>
    </source>
</evidence>
<evidence type="ECO:0000313" key="5">
    <source>
        <dbReference type="EMBL" id="GMS89632.1"/>
    </source>
</evidence>
<dbReference type="Proteomes" id="UP001432027">
    <property type="component" value="Unassembled WGS sequence"/>
</dbReference>
<dbReference type="GO" id="GO:0005737">
    <property type="term" value="C:cytoplasm"/>
    <property type="evidence" value="ECO:0007669"/>
    <property type="project" value="TreeGrafter"/>
</dbReference>
<dbReference type="CDD" id="cd00048">
    <property type="entry name" value="DSRM_SF"/>
    <property type="match status" value="1"/>
</dbReference>
<gene>
    <name evidence="5" type="ORF">PENTCL1PPCAC_11807</name>
</gene>
<protein>
    <recommendedName>
        <fullName evidence="4">DRBM domain-containing protein</fullName>
    </recommendedName>
</protein>
<feature type="coiled-coil region" evidence="3">
    <location>
        <begin position="215"/>
        <end position="249"/>
    </location>
</feature>
<feature type="non-terminal residue" evidence="5">
    <location>
        <position position="1"/>
    </location>
</feature>
<dbReference type="GO" id="GO:0035197">
    <property type="term" value="F:siRNA binding"/>
    <property type="evidence" value="ECO:0007669"/>
    <property type="project" value="TreeGrafter"/>
</dbReference>
<accession>A0AAV5T3U6</accession>
<evidence type="ECO:0000256" key="3">
    <source>
        <dbReference type="SAM" id="Coils"/>
    </source>
</evidence>
<dbReference type="Gene3D" id="3.30.160.20">
    <property type="match status" value="2"/>
</dbReference>
<dbReference type="AlphaFoldDB" id="A0AAV5T3U6"/>
<evidence type="ECO:0000256" key="2">
    <source>
        <dbReference type="PROSITE-ProRule" id="PRU00266"/>
    </source>
</evidence>
<evidence type="ECO:0000256" key="1">
    <source>
        <dbReference type="ARBA" id="ARBA00022884"/>
    </source>
</evidence>
<feature type="domain" description="DRBM" evidence="4">
    <location>
        <begin position="167"/>
        <end position="234"/>
    </location>
</feature>
<dbReference type="SMART" id="SM00358">
    <property type="entry name" value="DSRM"/>
    <property type="match status" value="2"/>
</dbReference>